<dbReference type="EMBL" id="CP039352">
    <property type="protein sequence ID" value="QCE04279.1"/>
    <property type="molecule type" value="Genomic_DNA"/>
</dbReference>
<dbReference type="Proteomes" id="UP000501690">
    <property type="component" value="Linkage Group LG8"/>
</dbReference>
<keyword evidence="1" id="KW-0611">Plant defense</keyword>
<proteinExistence type="predicted"/>
<dbReference type="InterPro" id="IPR057135">
    <property type="entry name" value="At4g27190-like_LRR"/>
</dbReference>
<protein>
    <recommendedName>
        <fullName evidence="2">Disease resistance protein At4g27190-like leucine-rich repeats domain-containing protein</fullName>
    </recommendedName>
</protein>
<feature type="domain" description="Disease resistance protein At4g27190-like leucine-rich repeats" evidence="2">
    <location>
        <begin position="310"/>
        <end position="396"/>
    </location>
</feature>
<dbReference type="SUPFAM" id="SSF52047">
    <property type="entry name" value="RNI-like"/>
    <property type="match status" value="1"/>
</dbReference>
<accession>A0A4D6MW07</accession>
<gene>
    <name evidence="3" type="ORF">DEO72_LG8g2314</name>
</gene>
<evidence type="ECO:0000256" key="1">
    <source>
        <dbReference type="ARBA" id="ARBA00022821"/>
    </source>
</evidence>
<dbReference type="InterPro" id="IPR050905">
    <property type="entry name" value="Plant_NBS-LRR"/>
</dbReference>
<dbReference type="AlphaFoldDB" id="A0A4D6MW07"/>
<evidence type="ECO:0000313" key="4">
    <source>
        <dbReference type="Proteomes" id="UP000501690"/>
    </source>
</evidence>
<feature type="domain" description="Disease resistance protein At4g27190-like leucine-rich repeats" evidence="2">
    <location>
        <begin position="4"/>
        <end position="125"/>
    </location>
</feature>
<reference evidence="3 4" key="1">
    <citation type="submission" date="2019-04" db="EMBL/GenBank/DDBJ databases">
        <title>An improved genome assembly and genetic linkage map for asparagus bean, Vigna unguiculata ssp. sesquipedialis.</title>
        <authorList>
            <person name="Xia Q."/>
            <person name="Zhang R."/>
            <person name="Dong Y."/>
        </authorList>
    </citation>
    <scope>NUCLEOTIDE SEQUENCE [LARGE SCALE GENOMIC DNA]</scope>
    <source>
        <tissue evidence="3">Leaf</tissue>
    </source>
</reference>
<sequence length="431" mass="49846">MESETSFSELDTLIIEECHKLVNAMERIFGSLCNLRVKNCRSMEAIFNICEKVGDVANNLQDVHLETLPKLKHVWKMNNKDQVGIPKFNNLKRILAKDCDSLEYIFPFYVANSLDNLESLVVCGCYGLNKIVVEREATNMDIARFNFPKLSTIKFSELPKLTSFYPITYDLSCPLKELSIELCNNLEPFNEGTQHGQGNHVRVFFFPEEVINNLKSMQIDSRCAKSSSSSMDKRNHQRDNLEELSLSRLIDITSSPILQNVHVVHGKDNKRFCWEGDINATIQKIFKEKNFFEGMEMSFAEHQNFNELCRCPQLQYLFTSSVVKKLVNLEEIIVEECESLKEIVAKEEDEDENEMIFMKLEYLTLISLDKFESFYTGNSTLNFSSLREVMVNQCLSTKIFRPRDKVPPRFRVVIDGFPYKGDKKTSYHATV</sequence>
<evidence type="ECO:0000313" key="3">
    <source>
        <dbReference type="EMBL" id="QCE04279.1"/>
    </source>
</evidence>
<keyword evidence="4" id="KW-1185">Reference proteome</keyword>
<dbReference type="PANTHER" id="PTHR33463">
    <property type="entry name" value="NB-ARC DOMAIN-CONTAINING PROTEIN-RELATED"/>
    <property type="match status" value="1"/>
</dbReference>
<dbReference type="Pfam" id="PF23247">
    <property type="entry name" value="LRR_RPS2"/>
    <property type="match status" value="2"/>
</dbReference>
<name>A0A4D6MW07_VIGUN</name>
<dbReference type="PANTHER" id="PTHR33463:SF209">
    <property type="entry name" value="DISEASE RESISTANCE PROTEIN RPS2-LIKE"/>
    <property type="match status" value="1"/>
</dbReference>
<organism evidence="3 4">
    <name type="scientific">Vigna unguiculata</name>
    <name type="common">Cowpea</name>
    <dbReference type="NCBI Taxonomy" id="3917"/>
    <lineage>
        <taxon>Eukaryota</taxon>
        <taxon>Viridiplantae</taxon>
        <taxon>Streptophyta</taxon>
        <taxon>Embryophyta</taxon>
        <taxon>Tracheophyta</taxon>
        <taxon>Spermatophyta</taxon>
        <taxon>Magnoliopsida</taxon>
        <taxon>eudicotyledons</taxon>
        <taxon>Gunneridae</taxon>
        <taxon>Pentapetalae</taxon>
        <taxon>rosids</taxon>
        <taxon>fabids</taxon>
        <taxon>Fabales</taxon>
        <taxon>Fabaceae</taxon>
        <taxon>Papilionoideae</taxon>
        <taxon>50 kb inversion clade</taxon>
        <taxon>NPAAA clade</taxon>
        <taxon>indigoferoid/millettioid clade</taxon>
        <taxon>Phaseoleae</taxon>
        <taxon>Vigna</taxon>
    </lineage>
</organism>
<evidence type="ECO:0000259" key="2">
    <source>
        <dbReference type="Pfam" id="PF23247"/>
    </source>
</evidence>